<dbReference type="Pfam" id="PF08706">
    <property type="entry name" value="D5_N"/>
    <property type="match status" value="1"/>
</dbReference>
<dbReference type="RefSeq" id="WP_106459345.1">
    <property type="nucleotide sequence ID" value="NZ_PXOH01000051.1"/>
</dbReference>
<dbReference type="GO" id="GO:0005524">
    <property type="term" value="F:ATP binding"/>
    <property type="evidence" value="ECO:0007669"/>
    <property type="project" value="UniProtKB-KW"/>
</dbReference>
<dbReference type="SUPFAM" id="SSF52540">
    <property type="entry name" value="P-loop containing nucleoside triphosphate hydrolases"/>
    <property type="match status" value="1"/>
</dbReference>
<feature type="region of interest" description="Disordered" evidence="4">
    <location>
        <begin position="775"/>
        <end position="800"/>
    </location>
</feature>
<dbReference type="Gene3D" id="3.40.50.300">
    <property type="entry name" value="P-loop containing nucleotide triphosphate hydrolases"/>
    <property type="match status" value="1"/>
</dbReference>
<dbReference type="GO" id="GO:0016787">
    <property type="term" value="F:hydrolase activity"/>
    <property type="evidence" value="ECO:0007669"/>
    <property type="project" value="UniProtKB-KW"/>
</dbReference>
<dbReference type="Pfam" id="PF19263">
    <property type="entry name" value="DUF5906"/>
    <property type="match status" value="1"/>
</dbReference>
<feature type="compositionally biased region" description="Polar residues" evidence="4">
    <location>
        <begin position="9"/>
        <end position="22"/>
    </location>
</feature>
<feature type="region of interest" description="Disordered" evidence="4">
    <location>
        <begin position="1"/>
        <end position="22"/>
    </location>
</feature>
<dbReference type="NCBIfam" id="TIGR01613">
    <property type="entry name" value="primase_Cterm"/>
    <property type="match status" value="1"/>
</dbReference>
<accession>A0A2T1LR69</accession>
<dbReference type="PANTHER" id="PTHR35372:SF2">
    <property type="entry name" value="SF3 HELICASE DOMAIN-CONTAINING PROTEIN"/>
    <property type="match status" value="1"/>
</dbReference>
<dbReference type="SMART" id="SM00885">
    <property type="entry name" value="D5_N"/>
    <property type="match status" value="1"/>
</dbReference>
<name>A0A2T1LR69_9CHRO</name>
<dbReference type="InterPro" id="IPR045455">
    <property type="entry name" value="NrS-1_pol-like_helicase"/>
</dbReference>
<dbReference type="InterPro" id="IPR014015">
    <property type="entry name" value="Helicase_SF3_DNA-vir"/>
</dbReference>
<gene>
    <name evidence="6" type="ORF">C7H19_23500</name>
</gene>
<dbReference type="InterPro" id="IPR051620">
    <property type="entry name" value="ORF904-like_C"/>
</dbReference>
<evidence type="ECO:0000313" key="7">
    <source>
        <dbReference type="Proteomes" id="UP000239001"/>
    </source>
</evidence>
<evidence type="ECO:0000259" key="5">
    <source>
        <dbReference type="PROSITE" id="PS51206"/>
    </source>
</evidence>
<evidence type="ECO:0000256" key="2">
    <source>
        <dbReference type="ARBA" id="ARBA00022801"/>
    </source>
</evidence>
<keyword evidence="2" id="KW-0378">Hydrolase</keyword>
<dbReference type="AlphaFoldDB" id="A0A2T1LR69"/>
<evidence type="ECO:0000256" key="3">
    <source>
        <dbReference type="ARBA" id="ARBA00022840"/>
    </source>
</evidence>
<dbReference type="OrthoDB" id="505390at2"/>
<reference evidence="6 7" key="2">
    <citation type="submission" date="2018-03" db="EMBL/GenBank/DDBJ databases">
        <authorList>
            <person name="Keele B.F."/>
        </authorList>
    </citation>
    <scope>NUCLEOTIDE SEQUENCE [LARGE SCALE GENOMIC DNA]</scope>
    <source>
        <strain evidence="6 7">CCALA 016</strain>
    </source>
</reference>
<dbReference type="Proteomes" id="UP000239001">
    <property type="component" value="Unassembled WGS sequence"/>
</dbReference>
<feature type="compositionally biased region" description="Polar residues" evidence="4">
    <location>
        <begin position="881"/>
        <end position="916"/>
    </location>
</feature>
<reference evidence="6 7" key="1">
    <citation type="submission" date="2018-03" db="EMBL/GenBank/DDBJ databases">
        <title>The ancient ancestry and fast evolution of plastids.</title>
        <authorList>
            <person name="Moore K.R."/>
            <person name="Magnabosco C."/>
            <person name="Momper L."/>
            <person name="Gold D.A."/>
            <person name="Bosak T."/>
            <person name="Fournier G.P."/>
        </authorList>
    </citation>
    <scope>NUCLEOTIDE SEQUENCE [LARGE SCALE GENOMIC DNA]</scope>
    <source>
        <strain evidence="6 7">CCALA 016</strain>
    </source>
</reference>
<keyword evidence="3" id="KW-0067">ATP-binding</keyword>
<evidence type="ECO:0000313" key="6">
    <source>
        <dbReference type="EMBL" id="PSF30994.1"/>
    </source>
</evidence>
<dbReference type="PANTHER" id="PTHR35372">
    <property type="entry name" value="ATP BINDING PROTEIN-RELATED"/>
    <property type="match status" value="1"/>
</dbReference>
<sequence>MLNLIKKGWTQTSAPEKSATQDTVVSTFNLPESNPKRLSDKHYNHCCGSDTHQKQRGLDPDWIAANCYSVDIKEATELLGYPARSGGIIISGSNGQYQFRPDKPWSDKQGKKAAKYRTAFKDEYDALLPAHPSDPYFWHDKDALKARCWLIDGHPYIIITEGGFKAICACFHGLPTAALLGVEMGLTSAKADPQGKRYLVAALERLAKAGFGFILAFDTDLTTNLDVRKALHKLGSQLTKFNVPVYVLPSWDEQLGKGIDDYISMNGIEEFRQQLLAKAICFVNWQDEYEDGRPSIPEGYPTSWEQFPLAKWLVKRYENRLAWDVSLQEWRTYSTAIEGIWSIEPVEFVRQVILAELKANQSMYTITKDDKVREPRITDSLVRNIEALMRYELAVRTWDETEEFIPFTNGVLSRKTLLLMPHDPEHRLTWCLPYDYNPLALCDPILQWLKEMCFGDENLVQLLRAYLHGIVTGRTDWQKYLELVGPGGTGKSTYLRLAISLVGMRNVHTTTLKKLENERFETASIKDKRLVVITDSERYTGNVSILKALTGQDPLPYEVKFKQSHGGFTPTAMVLVAANEIIQSGDYTSGLERRRLSVPMTHRIETTQQKNLIEHRNGEICGEFAPYIPGLLNWVLGMKPDEATALIKNYQQRVPKLAQMKAQSLVETNPIADWLDHALVYRDGYRMAVGVAKRDKNLDSENWYCHVNQWLYANYAEYCQNTGAKAISVRRFVNLLSDLCVNQLKLDVTHGRDRYGAYFLGLKIRTDADLDPLLITGDHAPPASPPPFLGGQSPPKSSLGVTDVMDGVMDSVMAQTLTGDGCDGCDGLFQNSFKEKNQLHSSVTDVGLNKAINNGSLSSHPSHQIAQTIKGDELKAMRVPSQPSSQNHHGDGTNPSQKSQANNSAPRSYAQTQNGDGNEPIQPPKIDYSTYPHRNSNDIRAKEKRANKCSEGMLVCNNKEELTRFKNESGFSSNEIDWVFFNVLTPSQQQKFNEAASADQLNLLKPVIYQYNEVMKDIDHDLIRLGWSVEQAKEYLFQTYGVKSRRFLDDDQIIELWQYLKRQ</sequence>
<keyword evidence="7" id="KW-1185">Reference proteome</keyword>
<dbReference type="EMBL" id="PXOH01000051">
    <property type="protein sequence ID" value="PSF30994.1"/>
    <property type="molecule type" value="Genomic_DNA"/>
</dbReference>
<dbReference type="InterPro" id="IPR024385">
    <property type="entry name" value="DUF3854"/>
</dbReference>
<dbReference type="InterPro" id="IPR014818">
    <property type="entry name" value="Phage/plasmid_primase_P4_C"/>
</dbReference>
<evidence type="ECO:0000256" key="4">
    <source>
        <dbReference type="SAM" id="MobiDB-lite"/>
    </source>
</evidence>
<evidence type="ECO:0000256" key="1">
    <source>
        <dbReference type="ARBA" id="ARBA00022741"/>
    </source>
</evidence>
<comment type="caution">
    <text evidence="6">The sequence shown here is derived from an EMBL/GenBank/DDBJ whole genome shotgun (WGS) entry which is preliminary data.</text>
</comment>
<feature type="domain" description="SF3 helicase" evidence="5">
    <location>
        <begin position="458"/>
        <end position="613"/>
    </location>
</feature>
<dbReference type="InterPro" id="IPR006500">
    <property type="entry name" value="Helicase_put_C_phage/plasmid"/>
</dbReference>
<protein>
    <submittedName>
        <fullName evidence="6">ATPase</fullName>
    </submittedName>
</protein>
<proteinExistence type="predicted"/>
<dbReference type="Pfam" id="PF12965">
    <property type="entry name" value="DUF3854"/>
    <property type="match status" value="1"/>
</dbReference>
<dbReference type="InterPro" id="IPR027417">
    <property type="entry name" value="P-loop_NTPase"/>
</dbReference>
<keyword evidence="1" id="KW-0547">Nucleotide-binding</keyword>
<organism evidence="6 7">
    <name type="scientific">Aphanothece hegewaldii CCALA 016</name>
    <dbReference type="NCBI Taxonomy" id="2107694"/>
    <lineage>
        <taxon>Bacteria</taxon>
        <taxon>Bacillati</taxon>
        <taxon>Cyanobacteriota</taxon>
        <taxon>Cyanophyceae</taxon>
        <taxon>Oscillatoriophycideae</taxon>
        <taxon>Chroococcales</taxon>
        <taxon>Aphanothecaceae</taxon>
        <taxon>Aphanothece</taxon>
    </lineage>
</organism>
<dbReference type="PROSITE" id="PS51206">
    <property type="entry name" value="SF3_HELICASE_1"/>
    <property type="match status" value="1"/>
</dbReference>
<feature type="region of interest" description="Disordered" evidence="4">
    <location>
        <begin position="879"/>
        <end position="935"/>
    </location>
</feature>